<dbReference type="GO" id="GO:0006487">
    <property type="term" value="P:protein N-linked glycosylation"/>
    <property type="evidence" value="ECO:0007669"/>
    <property type="project" value="TreeGrafter"/>
</dbReference>
<keyword evidence="5" id="KW-0812">Transmembrane</keyword>
<dbReference type="PANTHER" id="PTHR13132:SF29">
    <property type="entry name" value="ALPHA-(1,6)-FUCOSYLTRANSFERASE"/>
    <property type="match status" value="1"/>
</dbReference>
<evidence type="ECO:0000313" key="8">
    <source>
        <dbReference type="WBParaSite" id="TMUE_3000012033.1"/>
    </source>
</evidence>
<dbReference type="Gene3D" id="2.30.30.40">
    <property type="entry name" value="SH3 Domains"/>
    <property type="match status" value="1"/>
</dbReference>
<feature type="transmembrane region" description="Helical" evidence="5">
    <location>
        <begin position="7"/>
        <end position="26"/>
    </location>
</feature>
<reference evidence="8" key="1">
    <citation type="submission" date="2019-12" db="UniProtKB">
        <authorList>
            <consortium name="WormBaseParasite"/>
        </authorList>
    </citation>
    <scope>IDENTIFICATION</scope>
</reference>
<dbReference type="FunFam" id="3.40.50.11350:FF:000001">
    <property type="entry name" value="Alpha-(1,6)-fucosyltransferase"/>
    <property type="match status" value="1"/>
</dbReference>
<dbReference type="PROSITE" id="PS51659">
    <property type="entry name" value="GT23"/>
    <property type="match status" value="1"/>
</dbReference>
<keyword evidence="5" id="KW-1133">Transmembrane helix</keyword>
<evidence type="ECO:0000256" key="3">
    <source>
        <dbReference type="PROSITE-ProRule" id="PRU00992"/>
    </source>
</evidence>
<feature type="region of interest" description="Important for donor substrate binding" evidence="3">
    <location>
        <begin position="358"/>
        <end position="359"/>
    </location>
</feature>
<keyword evidence="7" id="KW-1185">Reference proteome</keyword>
<name>A0A5S6QY29_TRIMR</name>
<feature type="domain" description="GT23" evidence="6">
    <location>
        <begin position="200"/>
        <end position="491"/>
    </location>
</feature>
<dbReference type="Pfam" id="PF19745">
    <property type="entry name" value="FUT8_N_cat"/>
    <property type="match status" value="1"/>
</dbReference>
<dbReference type="WBParaSite" id="TMUE_3000012033.1">
    <property type="protein sequence ID" value="TMUE_3000012033.1"/>
    <property type="gene ID" value="WBGene00289510"/>
</dbReference>
<keyword evidence="5" id="KW-0472">Membrane</keyword>
<keyword evidence="1 3" id="KW-0328">Glycosyltransferase</keyword>
<dbReference type="STRING" id="70415.A0A5S6QY29"/>
<dbReference type="AlphaFoldDB" id="A0A5S6QY29"/>
<evidence type="ECO:0000256" key="4">
    <source>
        <dbReference type="SAM" id="Coils"/>
    </source>
</evidence>
<dbReference type="Proteomes" id="UP000046395">
    <property type="component" value="Unassembled WGS sequence"/>
</dbReference>
<dbReference type="GO" id="GO:0046921">
    <property type="term" value="F:alpha-(1-&gt;6)-fucosyltransferase activity"/>
    <property type="evidence" value="ECO:0007669"/>
    <property type="project" value="TreeGrafter"/>
</dbReference>
<accession>A0A5S6QY29</accession>
<comment type="similarity">
    <text evidence="3">Belongs to the glycosyltransferase 23 family.</text>
</comment>
<feature type="coiled-coil region" evidence="4">
    <location>
        <begin position="51"/>
        <end position="85"/>
    </location>
</feature>
<organism evidence="7 8">
    <name type="scientific">Trichuris muris</name>
    <name type="common">Mouse whipworm</name>
    <dbReference type="NCBI Taxonomy" id="70415"/>
    <lineage>
        <taxon>Eukaryota</taxon>
        <taxon>Metazoa</taxon>
        <taxon>Ecdysozoa</taxon>
        <taxon>Nematoda</taxon>
        <taxon>Enoplea</taxon>
        <taxon>Dorylaimia</taxon>
        <taxon>Trichinellida</taxon>
        <taxon>Trichuridae</taxon>
        <taxon>Trichuris</taxon>
    </lineage>
</organism>
<keyword evidence="2 3" id="KW-0808">Transferase</keyword>
<proteinExistence type="inferred from homology"/>
<dbReference type="InterPro" id="IPR045573">
    <property type="entry name" value="Fut8_N_cat"/>
</dbReference>
<protein>
    <submittedName>
        <fullName evidence="8">GT23 domain-containing protein</fullName>
    </submittedName>
</protein>
<sequence length="622" mass="71864">MSRLSKLTVFIISLCTLSFFIAIVLVSKLSYPLDPQQTGKWNNTWTLIVRLQQTQKQLDFFNERAQQLQNRISEIENVYDNYLRANQTVNGGATIARNEPKEPTFSDISLERVIQYRQLHRDIVELGYMVNGVLGKVPSKTSAVVSEFLSRFNEQHKSLLGLSRRLSTSSDLWNAKKLRELSKIVQSQLYNLQNPADCRQSRKLACSLNKPCGFACQVHHITYCLQIAYYTNRTMILNDNLWSYSSNGWTSVFQPISDSCRSIYDEQPLNFDRFSENATVVSLSYIEGVSNILNSYLPQNFPEEISDLLIRLHSYPPAWWTGELVYYLMRYNSEMSDDLEQLTAVYNFSYPVVGIHVRRTDKVGTEASFHPLQEYMDEVEKWYDVELYKNSSLLGPGQRRKVYIATDDPSLFTEARNTYPNYTFIGSSDVARTADLNFRYSDTSLHGIVTDIHFLSLSNYLVCTFSSQVCRLAYERMQHFHGDAGYSFRSLDDIYYFGGQREHTWVAVMDHVPRTSGEIELRRGDQISIAGNHWDGYSKALIVTDHVQQLHRKDVIHVVHEDRLKHCRSDLRLPLRRHTTRLPRMSAPPAMQQEPWIHTYCDPDASAPRPPELVFLDPVADD</sequence>
<evidence type="ECO:0000259" key="6">
    <source>
        <dbReference type="PROSITE" id="PS51659"/>
    </source>
</evidence>
<evidence type="ECO:0000256" key="2">
    <source>
        <dbReference type="ARBA" id="ARBA00022679"/>
    </source>
</evidence>
<dbReference type="Gene3D" id="3.40.50.11350">
    <property type="match status" value="1"/>
</dbReference>
<dbReference type="PANTHER" id="PTHR13132">
    <property type="entry name" value="ALPHA- 1,6 -FUCOSYLTRANSFERASE"/>
    <property type="match status" value="1"/>
</dbReference>
<evidence type="ECO:0000256" key="5">
    <source>
        <dbReference type="SAM" id="Phobius"/>
    </source>
</evidence>
<evidence type="ECO:0000313" key="7">
    <source>
        <dbReference type="Proteomes" id="UP000046395"/>
    </source>
</evidence>
<dbReference type="CDD" id="cd11300">
    <property type="entry name" value="Fut8_like"/>
    <property type="match status" value="1"/>
</dbReference>
<evidence type="ECO:0000256" key="1">
    <source>
        <dbReference type="ARBA" id="ARBA00022676"/>
    </source>
</evidence>
<keyword evidence="4" id="KW-0175">Coiled coil</keyword>
<dbReference type="InterPro" id="IPR027350">
    <property type="entry name" value="GT23_dom"/>
</dbReference>